<name>A0A508T5C2_9BRAD</name>
<dbReference type="InterPro" id="IPR012332">
    <property type="entry name" value="Autotransporter_pectin_lyase_C"/>
</dbReference>
<dbReference type="SUPFAM" id="SSF51126">
    <property type="entry name" value="Pectin lyase-like"/>
    <property type="match status" value="1"/>
</dbReference>
<comment type="caution">
    <text evidence="2">The sequence shown here is derived from an EMBL/GenBank/DDBJ whole genome shotgun (WGS) entry which is preliminary data.</text>
</comment>
<evidence type="ECO:0000313" key="2">
    <source>
        <dbReference type="EMBL" id="VIO70592.1"/>
    </source>
</evidence>
<evidence type="ECO:0000259" key="1">
    <source>
        <dbReference type="Pfam" id="PF18883"/>
    </source>
</evidence>
<reference evidence="2" key="1">
    <citation type="submission" date="2019-02" db="EMBL/GenBank/DDBJ databases">
        <authorList>
            <person name="Pothier F.J."/>
        </authorList>
    </citation>
    <scope>NUCLEOTIDE SEQUENCE</scope>
    <source>
        <strain evidence="2">CI-1B</strain>
    </source>
</reference>
<dbReference type="EMBL" id="CAADFC020000011">
    <property type="protein sequence ID" value="VIO70592.1"/>
    <property type="molecule type" value="Genomic_DNA"/>
</dbReference>
<dbReference type="Proteomes" id="UP000328092">
    <property type="component" value="Unassembled WGS sequence"/>
</dbReference>
<dbReference type="InterPro" id="IPR006315">
    <property type="entry name" value="OM_autotransptr_brl_dom"/>
</dbReference>
<protein>
    <recommendedName>
        <fullName evidence="1">Autochaperone domain-containing protein</fullName>
    </recommendedName>
</protein>
<feature type="domain" description="Autochaperone" evidence="1">
    <location>
        <begin position="5"/>
        <end position="70"/>
    </location>
</feature>
<sequence length="202" mass="21338">MLLRTYLVNDPSLIQFMVPIGDPTLLSSHETLTVVNYTGAGGIIGLDTRLDTDGSRSDRLVINGGTATGHRAGIFLGGALVLILAADRQSQGAGAASPAARRGAESLASLVCHRIDLNAMASQRRSPAPAFRRKIVGPCSAHCGLIPLVVVHASHTKLVGASKKRLGRAGPRDFVTYQPFAPIPTWLENRGAVFKNLLRAIA</sequence>
<dbReference type="GO" id="GO:0019867">
    <property type="term" value="C:outer membrane"/>
    <property type="evidence" value="ECO:0007669"/>
    <property type="project" value="InterPro"/>
</dbReference>
<proteinExistence type="predicted"/>
<accession>A0A508T5C2</accession>
<dbReference type="InterPro" id="IPR043990">
    <property type="entry name" value="AC_1"/>
</dbReference>
<dbReference type="Pfam" id="PF18883">
    <property type="entry name" value="AC_1"/>
    <property type="match status" value="1"/>
</dbReference>
<dbReference type="NCBIfam" id="TIGR01414">
    <property type="entry name" value="autotrans_barl"/>
    <property type="match status" value="1"/>
</dbReference>
<dbReference type="InterPro" id="IPR011050">
    <property type="entry name" value="Pectin_lyase_fold/virulence"/>
</dbReference>
<dbReference type="Gene3D" id="2.160.20.20">
    <property type="match status" value="1"/>
</dbReference>
<keyword evidence="3" id="KW-1185">Reference proteome</keyword>
<gene>
    <name evidence="2" type="ORF">CI1B_32460</name>
</gene>
<dbReference type="AlphaFoldDB" id="A0A508T5C2"/>
<organism evidence="2 3">
    <name type="scientific">Bradyrhizobium ivorense</name>
    <dbReference type="NCBI Taxonomy" id="2511166"/>
    <lineage>
        <taxon>Bacteria</taxon>
        <taxon>Pseudomonadati</taxon>
        <taxon>Pseudomonadota</taxon>
        <taxon>Alphaproteobacteria</taxon>
        <taxon>Hyphomicrobiales</taxon>
        <taxon>Nitrobacteraceae</taxon>
        <taxon>Bradyrhizobium</taxon>
    </lineage>
</organism>
<evidence type="ECO:0000313" key="3">
    <source>
        <dbReference type="Proteomes" id="UP000328092"/>
    </source>
</evidence>